<dbReference type="Proteomes" id="UP001642540">
    <property type="component" value="Unassembled WGS sequence"/>
</dbReference>
<dbReference type="EMBL" id="CAXLJM020000038">
    <property type="protein sequence ID" value="CAL8107465.1"/>
    <property type="molecule type" value="Genomic_DNA"/>
</dbReference>
<evidence type="ECO:0000313" key="3">
    <source>
        <dbReference type="Proteomes" id="UP001642540"/>
    </source>
</evidence>
<name>A0ABP1QL91_9HEXA</name>
<organism evidence="2 3">
    <name type="scientific">Orchesella dallaii</name>
    <dbReference type="NCBI Taxonomy" id="48710"/>
    <lineage>
        <taxon>Eukaryota</taxon>
        <taxon>Metazoa</taxon>
        <taxon>Ecdysozoa</taxon>
        <taxon>Arthropoda</taxon>
        <taxon>Hexapoda</taxon>
        <taxon>Collembola</taxon>
        <taxon>Entomobryomorpha</taxon>
        <taxon>Entomobryoidea</taxon>
        <taxon>Orchesellidae</taxon>
        <taxon>Orchesellinae</taxon>
        <taxon>Orchesella</taxon>
    </lineage>
</organism>
<keyword evidence="3" id="KW-1185">Reference proteome</keyword>
<evidence type="ECO:0000313" key="2">
    <source>
        <dbReference type="EMBL" id="CAL8107465.1"/>
    </source>
</evidence>
<reference evidence="2 3" key="1">
    <citation type="submission" date="2024-08" db="EMBL/GenBank/DDBJ databases">
        <authorList>
            <person name="Cucini C."/>
            <person name="Frati F."/>
        </authorList>
    </citation>
    <scope>NUCLEOTIDE SEQUENCE [LARGE SCALE GENOMIC DNA]</scope>
</reference>
<protein>
    <submittedName>
        <fullName evidence="2">Uncharacterized protein</fullName>
    </submittedName>
</protein>
<comment type="caution">
    <text evidence="2">The sequence shown here is derived from an EMBL/GenBank/DDBJ whole genome shotgun (WGS) entry which is preliminary data.</text>
</comment>
<evidence type="ECO:0000256" key="1">
    <source>
        <dbReference type="SAM" id="MobiDB-lite"/>
    </source>
</evidence>
<feature type="compositionally biased region" description="Low complexity" evidence="1">
    <location>
        <begin position="220"/>
        <end position="233"/>
    </location>
</feature>
<accession>A0ABP1QL91</accession>
<sequence length="348" mass="40091">MKVRAKKFTKFAQDSATDPKNMCRLQLGKIKAEFFSDKGNNLLKRIWLDNNLDEEMIFSSWIGPSQALVRQKVSDYIQAFLIRRSGFVPIHNLNIVSKLRRFSTYNELSENWQEKNQYYENYIKIRHQKSSEARENAENLRIINSIANGDLPALPGFEFVVQHPIFKAHEIEQRMKKLNKIPIPYNQSEFEQHILPILTAFKIADELNYSELKIINKSNSFESSPEQSSSGFSDDGEDGIEETLQKTDSELIQVFSDLDLNPPDIIGTEMDMDETLADICDVCSGLLSNEPDEDLSCTCISDPVWHGRKHSTASALYKDASQIVDLYIREHLVSAEFMEQFNFKTWLD</sequence>
<gene>
    <name evidence="2" type="ORF">ODALV1_LOCUS12679</name>
</gene>
<feature type="region of interest" description="Disordered" evidence="1">
    <location>
        <begin position="220"/>
        <end position="239"/>
    </location>
</feature>
<proteinExistence type="predicted"/>